<evidence type="ECO:0000313" key="1">
    <source>
        <dbReference type="EMBL" id="KAJ2891437.1"/>
    </source>
</evidence>
<gene>
    <name evidence="1" type="ORF">IWW38_003620</name>
</gene>
<evidence type="ECO:0000313" key="2">
    <source>
        <dbReference type="Proteomes" id="UP001139981"/>
    </source>
</evidence>
<comment type="caution">
    <text evidence="1">The sequence shown here is derived from an EMBL/GenBank/DDBJ whole genome shotgun (WGS) entry which is preliminary data.</text>
</comment>
<reference evidence="1" key="1">
    <citation type="submission" date="2022-07" db="EMBL/GenBank/DDBJ databases">
        <title>Phylogenomic reconstructions and comparative analyses of Kickxellomycotina fungi.</title>
        <authorList>
            <person name="Reynolds N.K."/>
            <person name="Stajich J.E."/>
            <person name="Barry K."/>
            <person name="Grigoriev I.V."/>
            <person name="Crous P."/>
            <person name="Smith M.E."/>
        </authorList>
    </citation>
    <scope>NUCLEOTIDE SEQUENCE</scope>
    <source>
        <strain evidence="1">CBS 190363</strain>
    </source>
</reference>
<protein>
    <submittedName>
        <fullName evidence="1">Uncharacterized protein</fullName>
    </submittedName>
</protein>
<keyword evidence="2" id="KW-1185">Reference proteome</keyword>
<sequence>MNELTKEIVSKYVSYVPTDGPPQRTEAEKRYIAKLVEGKPASQQDWFNRHSHLFTGSNHLVKLFNGEKIALPRIEAMLREFDGIVLLSEHV</sequence>
<organism evidence="1 2">
    <name type="scientific">Coemansia aciculifera</name>
    <dbReference type="NCBI Taxonomy" id="417176"/>
    <lineage>
        <taxon>Eukaryota</taxon>
        <taxon>Fungi</taxon>
        <taxon>Fungi incertae sedis</taxon>
        <taxon>Zoopagomycota</taxon>
        <taxon>Kickxellomycotina</taxon>
        <taxon>Kickxellomycetes</taxon>
        <taxon>Kickxellales</taxon>
        <taxon>Kickxellaceae</taxon>
        <taxon>Coemansia</taxon>
    </lineage>
</organism>
<name>A0ACC1M142_9FUNG</name>
<proteinExistence type="predicted"/>
<accession>A0ACC1M142</accession>
<dbReference type="Proteomes" id="UP001139981">
    <property type="component" value="Unassembled WGS sequence"/>
</dbReference>
<dbReference type="EMBL" id="JANBVB010000990">
    <property type="protein sequence ID" value="KAJ2891437.1"/>
    <property type="molecule type" value="Genomic_DNA"/>
</dbReference>